<name>A0AAD9NPB2_RIDPI</name>
<evidence type="ECO:0000313" key="2">
    <source>
        <dbReference type="Proteomes" id="UP001209878"/>
    </source>
</evidence>
<accession>A0AAD9NPB2</accession>
<evidence type="ECO:0000313" key="1">
    <source>
        <dbReference type="EMBL" id="KAK2175676.1"/>
    </source>
</evidence>
<keyword evidence="2" id="KW-1185">Reference proteome</keyword>
<proteinExistence type="predicted"/>
<sequence length="429" mass="47464">MLVKLFDNVTIPLLACDNSTTVTRRRKRSIDVNTLTSLPLADMLKKVDVSGLNEMAMVDLMNDLREAFKRFLELKFRQLVATVLGKEMELFDLCIKPTITEGPHPAEVVPQVWTEVYATAAVDIWVFAAGIAINGKFLTTQFPIVVQLEFHKFPLQIRARMNLRLIPLRLEFHAFAKVKLCIWKKCWSKTLFDKILWTIQMKTIDITIFNYNDAEMDVSPPEIGWYDKAKKTEKRRRRDASGSGNAEKSGGNCIISQIAGRHHKDPALAIAIAVEDDRSEVNMTYSLGTYFGGSDVVRMTVLRGPSAVVMKDIGVSGVPLYCSITASNSQGLMVNATCTLDMYDTTPPKARITADFSSTSNPSQLSGSAIVLDESTIVSAQMSVGFGKETHGTHVKGWTTVYTGGKPLEARDSITGDDALKQFSGKTCC</sequence>
<dbReference type="EMBL" id="JAODUO010000714">
    <property type="protein sequence ID" value="KAK2175676.1"/>
    <property type="molecule type" value="Genomic_DNA"/>
</dbReference>
<gene>
    <name evidence="1" type="ORF">NP493_715g02006</name>
</gene>
<comment type="caution">
    <text evidence="1">The sequence shown here is derived from an EMBL/GenBank/DDBJ whole genome shotgun (WGS) entry which is preliminary data.</text>
</comment>
<reference evidence="1" key="1">
    <citation type="journal article" date="2023" name="Mol. Biol. Evol.">
        <title>Third-Generation Sequencing Reveals the Adaptive Role of the Epigenome in Three Deep-Sea Polychaetes.</title>
        <authorList>
            <person name="Perez M."/>
            <person name="Aroh O."/>
            <person name="Sun Y."/>
            <person name="Lan Y."/>
            <person name="Juniper S.K."/>
            <person name="Young C.R."/>
            <person name="Angers B."/>
            <person name="Qian P.Y."/>
        </authorList>
    </citation>
    <scope>NUCLEOTIDE SEQUENCE</scope>
    <source>
        <strain evidence="1">R07B-5</strain>
    </source>
</reference>
<organism evidence="1 2">
    <name type="scientific">Ridgeia piscesae</name>
    <name type="common">Tubeworm</name>
    <dbReference type="NCBI Taxonomy" id="27915"/>
    <lineage>
        <taxon>Eukaryota</taxon>
        <taxon>Metazoa</taxon>
        <taxon>Spiralia</taxon>
        <taxon>Lophotrochozoa</taxon>
        <taxon>Annelida</taxon>
        <taxon>Polychaeta</taxon>
        <taxon>Sedentaria</taxon>
        <taxon>Canalipalpata</taxon>
        <taxon>Sabellida</taxon>
        <taxon>Siboglinidae</taxon>
        <taxon>Ridgeia</taxon>
    </lineage>
</organism>
<protein>
    <submittedName>
        <fullName evidence="1">Uncharacterized protein</fullName>
    </submittedName>
</protein>
<dbReference type="AlphaFoldDB" id="A0AAD9NPB2"/>
<dbReference type="Proteomes" id="UP001209878">
    <property type="component" value="Unassembled WGS sequence"/>
</dbReference>